<dbReference type="GO" id="GO:0005658">
    <property type="term" value="C:alpha DNA polymerase:primase complex"/>
    <property type="evidence" value="ECO:0007669"/>
    <property type="project" value="TreeGrafter"/>
</dbReference>
<evidence type="ECO:0000256" key="2">
    <source>
        <dbReference type="ARBA" id="ARBA00023242"/>
    </source>
</evidence>
<dbReference type="AlphaFoldDB" id="A0A2H8TV64"/>
<sequence>MFTKLAKQIIWQRCLHPSYVANPNVCVDNLLWLEHCTLQQNTPHIILTSSQLRTFIRIVDGCMVINIGQLIKHNSQKQAVSGTYGLIQIAPPKDGSWSTQNNISAEIVHI</sequence>
<gene>
    <name evidence="3" type="primary">POLA2_0</name>
</gene>
<dbReference type="Gene3D" id="3.60.21.60">
    <property type="match status" value="1"/>
</dbReference>
<evidence type="ECO:0000256" key="1">
    <source>
        <dbReference type="ARBA" id="ARBA00004123"/>
    </source>
</evidence>
<evidence type="ECO:0000313" key="3">
    <source>
        <dbReference type="EMBL" id="MBW17452.1"/>
    </source>
</evidence>
<name>A0A2H8TV64_9HEMI</name>
<accession>A0A2H8TV64</accession>
<dbReference type="PANTHER" id="PTHR23061:SF12">
    <property type="entry name" value="DNA POLYMERASE ALPHA SUBUNIT B"/>
    <property type="match status" value="1"/>
</dbReference>
<dbReference type="InterPro" id="IPR016722">
    <property type="entry name" value="DNA_pol_alpha_bsu"/>
</dbReference>
<proteinExistence type="predicted"/>
<reference evidence="3" key="1">
    <citation type="submission" date="2017-10" db="EMBL/GenBank/DDBJ databases">
        <title>Transcriptome Assembly of Sugarcane Aphid Adults.</title>
        <authorList>
            <person name="Scully E.D."/>
            <person name="Palmer N.A."/>
            <person name="Geib S.M."/>
            <person name="Sarath G."/>
            <person name="Sattler S.E."/>
        </authorList>
    </citation>
    <scope>NUCLEOTIDE SEQUENCE</scope>
    <source>
        <tissue evidence="3">Whole body</tissue>
    </source>
</reference>
<dbReference type="GO" id="GO:0006270">
    <property type="term" value="P:DNA replication initiation"/>
    <property type="evidence" value="ECO:0007669"/>
    <property type="project" value="TreeGrafter"/>
</dbReference>
<dbReference type="OrthoDB" id="336885at2759"/>
<dbReference type="PANTHER" id="PTHR23061">
    <property type="entry name" value="DNA POLYMERASE 2 ALPHA 70 KDA SUBUNIT"/>
    <property type="match status" value="1"/>
</dbReference>
<dbReference type="EMBL" id="GFXV01005647">
    <property type="protein sequence ID" value="MBW17452.1"/>
    <property type="molecule type" value="Transcribed_RNA"/>
</dbReference>
<keyword evidence="2" id="KW-0539">Nucleus</keyword>
<organism evidence="3">
    <name type="scientific">Melanaphis sacchari</name>
    <dbReference type="NCBI Taxonomy" id="742174"/>
    <lineage>
        <taxon>Eukaryota</taxon>
        <taxon>Metazoa</taxon>
        <taxon>Ecdysozoa</taxon>
        <taxon>Arthropoda</taxon>
        <taxon>Hexapoda</taxon>
        <taxon>Insecta</taxon>
        <taxon>Pterygota</taxon>
        <taxon>Neoptera</taxon>
        <taxon>Paraneoptera</taxon>
        <taxon>Hemiptera</taxon>
        <taxon>Sternorrhyncha</taxon>
        <taxon>Aphidomorpha</taxon>
        <taxon>Aphidoidea</taxon>
        <taxon>Aphididae</taxon>
        <taxon>Aphidini</taxon>
        <taxon>Melanaphis</taxon>
    </lineage>
</organism>
<protein>
    <submittedName>
        <fullName evidence="3">DNA polymerase alpha subunit B</fullName>
    </submittedName>
</protein>
<comment type="subcellular location">
    <subcellularLocation>
        <location evidence="1">Nucleus</location>
    </subcellularLocation>
</comment>